<dbReference type="InterPro" id="IPR013783">
    <property type="entry name" value="Ig-like_fold"/>
</dbReference>
<dbReference type="FunFam" id="1.10.510.10:FF:000007">
    <property type="entry name" value="Fibroblast growth factor receptor"/>
    <property type="match status" value="1"/>
</dbReference>
<dbReference type="InterPro" id="IPR036179">
    <property type="entry name" value="Ig-like_dom_sf"/>
</dbReference>
<comment type="catalytic activity">
    <reaction evidence="18">
        <text>L-tyrosyl-[protein] + ATP = O-phospho-L-tyrosyl-[protein] + ADP + H(+)</text>
        <dbReference type="Rhea" id="RHEA:10596"/>
        <dbReference type="Rhea" id="RHEA-COMP:10136"/>
        <dbReference type="Rhea" id="RHEA-COMP:20101"/>
        <dbReference type="ChEBI" id="CHEBI:15378"/>
        <dbReference type="ChEBI" id="CHEBI:30616"/>
        <dbReference type="ChEBI" id="CHEBI:46858"/>
        <dbReference type="ChEBI" id="CHEBI:61978"/>
        <dbReference type="ChEBI" id="CHEBI:456216"/>
        <dbReference type="EC" id="2.7.10.1"/>
    </reaction>
</comment>
<keyword evidence="10 21" id="KW-0067">ATP-binding</keyword>
<evidence type="ECO:0000256" key="1">
    <source>
        <dbReference type="ARBA" id="ARBA00004167"/>
    </source>
</evidence>
<dbReference type="FunFam" id="3.30.200.20:FF:000593">
    <property type="entry name" value="Predicted protein"/>
    <property type="match status" value="1"/>
</dbReference>
<feature type="compositionally biased region" description="Basic and acidic residues" evidence="24">
    <location>
        <begin position="202"/>
        <end position="213"/>
    </location>
</feature>
<keyword evidence="11 25" id="KW-1133">Transmembrane helix</keyword>
<feature type="binding site" evidence="22">
    <location>
        <position position="893"/>
    </location>
    <ligand>
        <name>Mg(2+)</name>
        <dbReference type="ChEBI" id="CHEBI:18420"/>
    </ligand>
</feature>
<evidence type="ECO:0000256" key="8">
    <source>
        <dbReference type="ARBA" id="ARBA00022741"/>
    </source>
</evidence>
<evidence type="ECO:0000256" key="23">
    <source>
        <dbReference type="PIRSR" id="PIRSR000615-4"/>
    </source>
</evidence>
<dbReference type="Pfam" id="PF07714">
    <property type="entry name" value="PK_Tyr_Ser-Thr"/>
    <property type="match status" value="1"/>
</dbReference>
<dbReference type="GO" id="GO:0004714">
    <property type="term" value="F:transmembrane receptor protein tyrosine kinase activity"/>
    <property type="evidence" value="ECO:0007669"/>
    <property type="project" value="UniProtKB-EC"/>
</dbReference>
<dbReference type="FunFam" id="2.60.40.10:FF:000020">
    <property type="entry name" value="Fibroblast growth factor receptor"/>
    <property type="match status" value="1"/>
</dbReference>
<sequence>MFATRILFSYFCRQCLSTRWEPDGSLGFYLHVKQLEAGTDFFAKEVKDFVHRTHCGSRSSATQWRSLSYKQGSNQIAEMRMNSLTSLVSLLLISCLGNAEFQNVKVVEKRQEAIINIGQTVNLTCSLEKESTTKITWMKNGLKVAPNPPRIKLLKEVLTIRNVKTKDEGEYSCHPEDQGTHKTSEQKGLRVIVLKVRNERGKPIDNIKDSGADEEHDDDEHETPLTEDESAVPFFTDFSKMHDSIAKTVGDNCTLFCSAYGIPLPIVKWLKDGTEMASTPQNNQLDLVSITKDDAGNYTCEISNANGTIRHTTQLSVFDSKDEMPIIIETPTNMNISKGQDAIFVCKVAPDTPSSIKWVKHKSPLFIPGDAHDFSFLDKNMIIYGDHKHQLLPDGKLKINNTQVEDAASYTCLVQNPQGLAHSTATLDVSSAMAPEFTKPEKMKKPCAKPAGSTLRLTCHARGVPTPKLKWLKNGQVPKRSLGSVKYGLWSLVLEDVVVTDSGNYTCEVCNHECINFTYKVLVQERIRHRPILTLALQNKTAVIASTVVMQCIFLSDLHPHLVWSRGKVSVPNTSDTSFLDSLVKAGDSNNTDPEKLVLHNVTHNDEGWYTCIAGNTLGFSHSSAYLRVVDEFEQEKEPFPLSVVAAFVISLVFIILTLIVLNSFRTLKREKIKKLHALEAERAAAITQWIKKVIVEKQCHEQDTLLPIVKIEKQKSRLGNAETLVSEYELPLDSDWEFPRADLELSEVLGEGAFGKVVKAEARSIAQPDVMSVVAVKMLKEGHTDAELMVLVSEMEMMKMIGRHRNIINLLGCCTQGGPLFVIVEYAPHGNLRDFLRQHRPPSGYEPAIGEDLKDRNTLTQKDLVSFAYQVARGMDYLASMRCIHRDLAARNVLVSDNYILKIADFGLARDIQSNDYYRKTTDGRLPVKWMAPEALFHRVYTSQSDVWSYGVLLYEIMTLGGTPYPSVPSMEKLFQLLRSGHRMEKPSCCSLEMYLLMRDCWSYQPSERPTFSSLVKGLDEILTATANEDYLDLGLPQLDTPPSSQESSINEQFPYLL</sequence>
<feature type="binding site" evidence="21">
    <location>
        <begin position="751"/>
        <end position="758"/>
    </location>
    <ligand>
        <name>ATP</name>
        <dbReference type="ChEBI" id="CHEBI:30616"/>
    </ligand>
</feature>
<dbReference type="FunFam" id="2.60.40.10:FF:000016">
    <property type="entry name" value="Fibroblast growth factor receptor"/>
    <property type="match status" value="1"/>
</dbReference>
<dbReference type="InterPro" id="IPR050122">
    <property type="entry name" value="RTK"/>
</dbReference>
<dbReference type="PIRSF" id="PIRSF000615">
    <property type="entry name" value="TyrPK_CSF1-R"/>
    <property type="match status" value="1"/>
</dbReference>
<evidence type="ECO:0000256" key="6">
    <source>
        <dbReference type="ARBA" id="ARBA00022729"/>
    </source>
</evidence>
<dbReference type="InterPro" id="IPR007110">
    <property type="entry name" value="Ig-like_dom"/>
</dbReference>
<dbReference type="Gene3D" id="3.30.200.20">
    <property type="entry name" value="Phosphorylase Kinase, domain 1"/>
    <property type="match status" value="1"/>
</dbReference>
<dbReference type="GO" id="GO:0043235">
    <property type="term" value="C:receptor complex"/>
    <property type="evidence" value="ECO:0007669"/>
    <property type="project" value="TreeGrafter"/>
</dbReference>
<dbReference type="Pfam" id="PF13927">
    <property type="entry name" value="Ig_3"/>
    <property type="match status" value="4"/>
</dbReference>
<name>A0A6A4KKS1_APOLU</name>
<evidence type="ECO:0000256" key="7">
    <source>
        <dbReference type="ARBA" id="ARBA00022737"/>
    </source>
</evidence>
<dbReference type="InterPro" id="IPR008266">
    <property type="entry name" value="Tyr_kinase_AS"/>
</dbReference>
<evidence type="ECO:0000256" key="19">
    <source>
        <dbReference type="ARBA" id="ARBA00056965"/>
    </source>
</evidence>
<dbReference type="PANTHER" id="PTHR24416">
    <property type="entry name" value="TYROSINE-PROTEIN KINASE RECEPTOR"/>
    <property type="match status" value="1"/>
</dbReference>
<dbReference type="GO" id="GO:0046872">
    <property type="term" value="F:metal ion binding"/>
    <property type="evidence" value="ECO:0007669"/>
    <property type="project" value="UniProtKB-KW"/>
</dbReference>
<keyword evidence="22" id="KW-0479">Metal-binding</keyword>
<keyword evidence="6" id="KW-0732">Signal</keyword>
<dbReference type="PRINTS" id="PR00109">
    <property type="entry name" value="TYRKINASE"/>
</dbReference>
<keyword evidence="14" id="KW-1015">Disulfide bond</keyword>
<dbReference type="InterPro" id="IPR003598">
    <property type="entry name" value="Ig_sub2"/>
</dbReference>
<keyword evidence="17" id="KW-0393">Immunoglobulin domain</keyword>
<protein>
    <recommendedName>
        <fullName evidence="2">receptor protein-tyrosine kinase</fullName>
        <ecNumber evidence="2">2.7.10.1</ecNumber>
    </recommendedName>
</protein>
<evidence type="ECO:0000256" key="15">
    <source>
        <dbReference type="ARBA" id="ARBA00023170"/>
    </source>
</evidence>
<dbReference type="SMART" id="SM00220">
    <property type="entry name" value="S_TKc"/>
    <property type="match status" value="1"/>
</dbReference>
<evidence type="ECO:0000256" key="13">
    <source>
        <dbReference type="ARBA" id="ARBA00023137"/>
    </source>
</evidence>
<dbReference type="InterPro" id="IPR003599">
    <property type="entry name" value="Ig_sub"/>
</dbReference>
<feature type="transmembrane region" description="Helical" evidence="25">
    <location>
        <begin position="808"/>
        <end position="828"/>
    </location>
</feature>
<keyword evidence="5 25" id="KW-0812">Transmembrane</keyword>
<evidence type="ECO:0000256" key="11">
    <source>
        <dbReference type="ARBA" id="ARBA00022989"/>
    </source>
</evidence>
<dbReference type="InterPro" id="IPR000719">
    <property type="entry name" value="Prot_kinase_dom"/>
</dbReference>
<dbReference type="SMART" id="SM00219">
    <property type="entry name" value="TyrKc"/>
    <property type="match status" value="1"/>
</dbReference>
<reference evidence="26" key="1">
    <citation type="journal article" date="2021" name="Mol. Ecol. Resour.">
        <title>Apolygus lucorum genome provides insights into omnivorousness and mesophyll feeding.</title>
        <authorList>
            <person name="Liu Y."/>
            <person name="Liu H."/>
            <person name="Wang H."/>
            <person name="Huang T."/>
            <person name="Liu B."/>
            <person name="Yang B."/>
            <person name="Yin L."/>
            <person name="Li B."/>
            <person name="Zhang Y."/>
            <person name="Zhang S."/>
            <person name="Jiang F."/>
            <person name="Zhang X."/>
            <person name="Ren Y."/>
            <person name="Wang B."/>
            <person name="Wang S."/>
            <person name="Lu Y."/>
            <person name="Wu K."/>
            <person name="Fan W."/>
            <person name="Wang G."/>
        </authorList>
    </citation>
    <scope>NUCLEOTIDE SEQUENCE</scope>
    <source>
        <strain evidence="26">12Hb</strain>
    </source>
</reference>
<feature type="binding site" evidence="21">
    <location>
        <position position="892"/>
    </location>
    <ligand>
        <name>ATP</name>
        <dbReference type="ChEBI" id="CHEBI:30616"/>
    </ligand>
</feature>
<feature type="binding site" evidence="21">
    <location>
        <position position="778"/>
    </location>
    <ligand>
        <name>ATP</name>
        <dbReference type="ChEBI" id="CHEBI:30616"/>
    </ligand>
</feature>
<keyword evidence="7" id="KW-0677">Repeat</keyword>
<dbReference type="SUPFAM" id="SSF48726">
    <property type="entry name" value="Immunoglobulin"/>
    <property type="match status" value="5"/>
</dbReference>
<evidence type="ECO:0000256" key="16">
    <source>
        <dbReference type="ARBA" id="ARBA00023180"/>
    </source>
</evidence>
<feature type="region of interest" description="Disordered" evidence="24">
    <location>
        <begin position="202"/>
        <end position="228"/>
    </location>
</feature>
<dbReference type="FunFam" id="2.60.40.10:FF:000032">
    <property type="entry name" value="palladin isoform X1"/>
    <property type="match status" value="1"/>
</dbReference>
<organism evidence="26 27">
    <name type="scientific">Apolygus lucorum</name>
    <name type="common">Small green plant bug</name>
    <name type="synonym">Lygocoris lucorum</name>
    <dbReference type="NCBI Taxonomy" id="248454"/>
    <lineage>
        <taxon>Eukaryota</taxon>
        <taxon>Metazoa</taxon>
        <taxon>Ecdysozoa</taxon>
        <taxon>Arthropoda</taxon>
        <taxon>Hexapoda</taxon>
        <taxon>Insecta</taxon>
        <taxon>Pterygota</taxon>
        <taxon>Neoptera</taxon>
        <taxon>Paraneoptera</taxon>
        <taxon>Hemiptera</taxon>
        <taxon>Heteroptera</taxon>
        <taxon>Panheteroptera</taxon>
        <taxon>Cimicomorpha</taxon>
        <taxon>Miridae</taxon>
        <taxon>Mirini</taxon>
        <taxon>Apolygus</taxon>
    </lineage>
</organism>
<keyword evidence="3" id="KW-0597">Phosphoprotein</keyword>
<feature type="binding site" evidence="22">
    <location>
        <position position="906"/>
    </location>
    <ligand>
        <name>Mg(2+)</name>
        <dbReference type="ChEBI" id="CHEBI:18420"/>
    </ligand>
</feature>
<evidence type="ECO:0000256" key="2">
    <source>
        <dbReference type="ARBA" id="ARBA00011902"/>
    </source>
</evidence>
<dbReference type="PROSITE" id="PS50011">
    <property type="entry name" value="PROTEIN_KINASE_DOM"/>
    <property type="match status" value="1"/>
</dbReference>
<keyword evidence="8 21" id="KW-0547">Nucleotide-binding</keyword>
<dbReference type="GO" id="GO:0007169">
    <property type="term" value="P:cell surface receptor protein tyrosine kinase signaling pathway"/>
    <property type="evidence" value="ECO:0007669"/>
    <property type="project" value="TreeGrafter"/>
</dbReference>
<keyword evidence="22" id="KW-0460">Magnesium</keyword>
<evidence type="ECO:0000256" key="17">
    <source>
        <dbReference type="ARBA" id="ARBA00023319"/>
    </source>
</evidence>
<evidence type="ECO:0000256" key="10">
    <source>
        <dbReference type="ARBA" id="ARBA00022840"/>
    </source>
</evidence>
<dbReference type="InterPro" id="IPR017441">
    <property type="entry name" value="Protein_kinase_ATP_BS"/>
</dbReference>
<dbReference type="EMBL" id="WIXP02000001">
    <property type="protein sequence ID" value="KAF6216144.1"/>
    <property type="molecule type" value="Genomic_DNA"/>
</dbReference>
<evidence type="ECO:0000256" key="3">
    <source>
        <dbReference type="ARBA" id="ARBA00022553"/>
    </source>
</evidence>
<keyword evidence="27" id="KW-1185">Reference proteome</keyword>
<evidence type="ECO:0000313" key="27">
    <source>
        <dbReference type="Proteomes" id="UP000466442"/>
    </source>
</evidence>
<evidence type="ECO:0000256" key="20">
    <source>
        <dbReference type="PIRSR" id="PIRSR000615-1"/>
    </source>
</evidence>
<gene>
    <name evidence="26" type="ORF">GE061_000483</name>
</gene>
<dbReference type="InterPro" id="IPR001245">
    <property type="entry name" value="Ser-Thr/Tyr_kinase_cat_dom"/>
</dbReference>
<dbReference type="Gene3D" id="1.10.510.10">
    <property type="entry name" value="Transferase(Phosphotransferase) domain 1"/>
    <property type="match status" value="1"/>
</dbReference>
<dbReference type="InterPro" id="IPR020635">
    <property type="entry name" value="Tyr_kinase_cat_dom"/>
</dbReference>
<dbReference type="PROSITE" id="PS50835">
    <property type="entry name" value="IG_LIKE"/>
    <property type="match status" value="5"/>
</dbReference>
<dbReference type="OrthoDB" id="5984265at2759"/>
<feature type="transmembrane region" description="Helical" evidence="25">
    <location>
        <begin position="640"/>
        <end position="665"/>
    </location>
</feature>
<evidence type="ECO:0000313" key="26">
    <source>
        <dbReference type="EMBL" id="KAF6216144.1"/>
    </source>
</evidence>
<keyword evidence="15" id="KW-0675">Receptor</keyword>
<dbReference type="Gene3D" id="2.60.40.10">
    <property type="entry name" value="Immunoglobulins"/>
    <property type="match status" value="5"/>
</dbReference>
<dbReference type="PROSITE" id="PS00109">
    <property type="entry name" value="PROTEIN_KINASE_TYR"/>
    <property type="match status" value="1"/>
</dbReference>
<evidence type="ECO:0000256" key="14">
    <source>
        <dbReference type="ARBA" id="ARBA00023157"/>
    </source>
</evidence>
<dbReference type="InterPro" id="IPR011009">
    <property type="entry name" value="Kinase-like_dom_sf"/>
</dbReference>
<keyword evidence="13" id="KW-0829">Tyrosine-protein kinase</keyword>
<evidence type="ECO:0000256" key="21">
    <source>
        <dbReference type="PIRSR" id="PIRSR000615-2"/>
    </source>
</evidence>
<dbReference type="GO" id="GO:0005524">
    <property type="term" value="F:ATP binding"/>
    <property type="evidence" value="ECO:0007669"/>
    <property type="project" value="UniProtKB-UniRule"/>
</dbReference>
<dbReference type="EC" id="2.7.10.1" evidence="2"/>
<feature type="site" description="Important for interaction with phosphotyrosine-binding proteins" evidence="23">
    <location>
        <position position="1032"/>
    </location>
</feature>
<keyword evidence="12 25" id="KW-0472">Membrane</keyword>
<accession>A0A6A4KKS1</accession>
<evidence type="ECO:0000256" key="12">
    <source>
        <dbReference type="ARBA" id="ARBA00023136"/>
    </source>
</evidence>
<dbReference type="Pfam" id="PF07679">
    <property type="entry name" value="I-set"/>
    <property type="match status" value="1"/>
</dbReference>
<keyword evidence="4" id="KW-0808">Transferase</keyword>
<dbReference type="GO" id="GO:0005886">
    <property type="term" value="C:plasma membrane"/>
    <property type="evidence" value="ECO:0007669"/>
    <property type="project" value="TreeGrafter"/>
</dbReference>
<proteinExistence type="predicted"/>
<evidence type="ECO:0000256" key="18">
    <source>
        <dbReference type="ARBA" id="ARBA00051243"/>
    </source>
</evidence>
<dbReference type="PROSITE" id="PS00107">
    <property type="entry name" value="PROTEIN_KINASE_ATP"/>
    <property type="match status" value="1"/>
</dbReference>
<evidence type="ECO:0000256" key="25">
    <source>
        <dbReference type="SAM" id="Phobius"/>
    </source>
</evidence>
<feature type="compositionally biased region" description="Acidic residues" evidence="24">
    <location>
        <begin position="214"/>
        <end position="228"/>
    </location>
</feature>
<comment type="subcellular location">
    <subcellularLocation>
        <location evidence="1">Membrane</location>
        <topology evidence="1">Single-pass membrane protein</topology>
    </subcellularLocation>
</comment>
<evidence type="ECO:0000256" key="22">
    <source>
        <dbReference type="PIRSR" id="PIRSR000615-3"/>
    </source>
</evidence>
<dbReference type="AlphaFoldDB" id="A0A6A4KKS1"/>
<comment type="function">
    <text evidence="19">Receptor for basic fibroblast growth factor.</text>
</comment>
<dbReference type="SMART" id="SM00409">
    <property type="entry name" value="IG"/>
    <property type="match status" value="5"/>
</dbReference>
<dbReference type="SMART" id="SM00408">
    <property type="entry name" value="IGc2"/>
    <property type="match status" value="5"/>
</dbReference>
<comment type="caution">
    <text evidence="26">The sequence shown here is derived from an EMBL/GenBank/DDBJ whole genome shotgun (WGS) entry which is preliminary data.</text>
</comment>
<dbReference type="PANTHER" id="PTHR24416:SF550">
    <property type="entry name" value="FIBROBLAST GROWTH FACTOR RECEPTOR HOMOLOG 1-RELATED"/>
    <property type="match status" value="1"/>
</dbReference>
<evidence type="ECO:0000256" key="4">
    <source>
        <dbReference type="ARBA" id="ARBA00022679"/>
    </source>
</evidence>
<dbReference type="InterPro" id="IPR013098">
    <property type="entry name" value="Ig_I-set"/>
</dbReference>
<dbReference type="SUPFAM" id="SSF56112">
    <property type="entry name" value="Protein kinase-like (PK-like)"/>
    <property type="match status" value="1"/>
</dbReference>
<keyword evidence="9" id="KW-0418">Kinase</keyword>
<feature type="active site" description="Proton acceptor" evidence="20">
    <location>
        <position position="888"/>
    </location>
</feature>
<keyword evidence="16" id="KW-0325">Glycoprotein</keyword>
<dbReference type="Proteomes" id="UP000466442">
    <property type="component" value="Linkage Group LG1"/>
</dbReference>
<evidence type="ECO:0000256" key="5">
    <source>
        <dbReference type="ARBA" id="ARBA00022692"/>
    </source>
</evidence>
<evidence type="ECO:0000256" key="24">
    <source>
        <dbReference type="SAM" id="MobiDB-lite"/>
    </source>
</evidence>
<evidence type="ECO:0000256" key="9">
    <source>
        <dbReference type="ARBA" id="ARBA00022777"/>
    </source>
</evidence>